<proteinExistence type="predicted"/>
<dbReference type="EMBL" id="AMFJ01000027">
    <property type="protein sequence ID" value="EKE30200.1"/>
    <property type="molecule type" value="Genomic_DNA"/>
</dbReference>
<reference evidence="1" key="1">
    <citation type="journal article" date="2012" name="Science">
        <title>Fermentation, hydrogen, and sulfur metabolism in multiple uncultivated bacterial phyla.</title>
        <authorList>
            <person name="Wrighton K.C."/>
            <person name="Thomas B.C."/>
            <person name="Sharon I."/>
            <person name="Miller C.S."/>
            <person name="Castelle C.J."/>
            <person name="VerBerkmoes N.C."/>
            <person name="Wilkins M.J."/>
            <person name="Hettich R.L."/>
            <person name="Lipton M.S."/>
            <person name="Williams K.H."/>
            <person name="Long P.E."/>
            <person name="Banfield J.F."/>
        </authorList>
    </citation>
    <scope>NUCLEOTIDE SEQUENCE [LARGE SCALE GENOMIC DNA]</scope>
</reference>
<protein>
    <submittedName>
        <fullName evidence="1">Uncharacterized protein</fullName>
    </submittedName>
</protein>
<organism evidence="1">
    <name type="scientific">uncultured bacterium</name>
    <name type="common">gcode 4</name>
    <dbReference type="NCBI Taxonomy" id="1234023"/>
    <lineage>
        <taxon>Bacteria</taxon>
        <taxon>environmental samples</taxon>
    </lineage>
</organism>
<sequence>MNKDNISDIIWLLGKGFDELAGELWHSPDSARDTVDKVISWLQTKVSGAISPIAGTAKTSESDNAQIISEMDWRELKTLLENKYKVAIKHSSLWNMLYGAIYWTVILEDWRCLPFMNETIFEKISWKNIDNAKIDFDSDDKMLKWFLQTQEDTKSIGFHIVEKDWILHIEPDDSLNAKKPYSNWQELSKLIEDKYSIEPIAEIRHSSSKYWEFYWAIRIPWNPEHIIPFLGDELFFEFWWNKVYNSDDIDFNWVNLTWKVQMIDWEWYEFVWTSLISKFVWIWEEKIYTDMSILVHILNSKYWFNVKWWKDKVDMPNWCLSWKVMLDDCKWYQFCWDEITSGTPINAVKLAKWWRELKEKLEKKHSLKIIDYELWNADWPGIFPIFWCIEIEGWIIVPFVWDEAFFFLDWEEIISTKYIKPHLTFLECDVRMRWWEYIKAIITKHNNRYSIKKK</sequence>
<gene>
    <name evidence="1" type="ORF">ACD_2C00027G0013</name>
</gene>
<name>K2H2Z6_9BACT</name>
<accession>K2H2Z6</accession>
<evidence type="ECO:0000313" key="1">
    <source>
        <dbReference type="EMBL" id="EKE30200.1"/>
    </source>
</evidence>
<dbReference type="AlphaFoldDB" id="K2H2Z6"/>
<comment type="caution">
    <text evidence="1">The sequence shown here is derived from an EMBL/GenBank/DDBJ whole genome shotgun (WGS) entry which is preliminary data.</text>
</comment>